<dbReference type="UniPathway" id="UPA00075">
    <property type="reaction ID" value="UER00336"/>
</dbReference>
<dbReference type="PANTHER" id="PTHR43172">
    <property type="entry name" value="ADENYLOSUCCINATE LYASE"/>
    <property type="match status" value="1"/>
</dbReference>
<dbReference type="PROSITE" id="PS00163">
    <property type="entry name" value="FUMARATE_LYASES"/>
    <property type="match status" value="1"/>
</dbReference>
<evidence type="ECO:0000256" key="8">
    <source>
        <dbReference type="ARBA" id="ARBA00024477"/>
    </source>
</evidence>
<evidence type="ECO:0000313" key="15">
    <source>
        <dbReference type="Proteomes" id="UP000463857"/>
    </source>
</evidence>
<dbReference type="UniPathway" id="UPA00074">
    <property type="reaction ID" value="UER00132"/>
</dbReference>
<dbReference type="GO" id="GO:0070626">
    <property type="term" value="F:(S)-2-(5-amino-1-(5-phospho-D-ribosyl)imidazole-4-carboxamido) succinate lyase (fumarate-forming) activity"/>
    <property type="evidence" value="ECO:0007669"/>
    <property type="project" value="TreeGrafter"/>
</dbReference>
<feature type="domain" description="Adenylosuccinate lyase C-terminal" evidence="13">
    <location>
        <begin position="351"/>
        <end position="432"/>
    </location>
</feature>
<dbReference type="GO" id="GO:0044208">
    <property type="term" value="P:'de novo' AMP biosynthetic process"/>
    <property type="evidence" value="ECO:0007669"/>
    <property type="project" value="UniProtKB-UniPathway"/>
</dbReference>
<evidence type="ECO:0000256" key="3">
    <source>
        <dbReference type="ARBA" id="ARBA00008273"/>
    </source>
</evidence>
<comment type="pathway">
    <text evidence="1 12">Purine metabolism; IMP biosynthesis via de novo pathway; 5-amino-1-(5-phospho-D-ribosyl)imidazole-4-carboxamide from 5-amino-1-(5-phospho-D-ribosyl)imidazole-4-carboxylate: step 2/2.</text>
</comment>
<accession>A0A7L4YLA6</accession>
<evidence type="ECO:0000256" key="6">
    <source>
        <dbReference type="ARBA" id="ARBA00022755"/>
    </source>
</evidence>
<protein>
    <recommendedName>
        <fullName evidence="5 11">Adenylosuccinate lyase</fullName>
        <shortName evidence="12">ASL</shortName>
        <ecNumber evidence="4 11">4.3.2.2</ecNumber>
    </recommendedName>
    <alternativeName>
        <fullName evidence="9 12">Adenylosuccinase</fullName>
    </alternativeName>
</protein>
<keyword evidence="6 12" id="KW-0658">Purine biosynthesis</keyword>
<dbReference type="NCBIfam" id="TIGR00928">
    <property type="entry name" value="purB"/>
    <property type="match status" value="1"/>
</dbReference>
<dbReference type="EMBL" id="CP047156">
    <property type="protein sequence ID" value="QHC00041.1"/>
    <property type="molecule type" value="Genomic_DNA"/>
</dbReference>
<comment type="catalytic activity">
    <reaction evidence="10">
        <text>N(6)-(1,2-dicarboxyethyl)-AMP = fumarate + AMP</text>
        <dbReference type="Rhea" id="RHEA:16853"/>
        <dbReference type="ChEBI" id="CHEBI:29806"/>
        <dbReference type="ChEBI" id="CHEBI:57567"/>
        <dbReference type="ChEBI" id="CHEBI:456215"/>
        <dbReference type="EC" id="4.3.2.2"/>
    </reaction>
    <physiologicalReaction direction="left-to-right" evidence="10">
        <dbReference type="Rhea" id="RHEA:16854"/>
    </physiologicalReaction>
</comment>
<dbReference type="Gene3D" id="1.10.40.30">
    <property type="entry name" value="Fumarase/aspartase (C-terminal domain)"/>
    <property type="match status" value="1"/>
</dbReference>
<dbReference type="PRINTS" id="PR00149">
    <property type="entry name" value="FUMRATELYASE"/>
</dbReference>
<name>A0A7L4YLA6_9ACTN</name>
<reference evidence="14 15" key="1">
    <citation type="journal article" date="2018" name="Int. J. Syst. Evol. Microbiol.">
        <title>Epidermidibacterium keratini gen. nov., sp. nov., a member of the family Sporichthyaceae, isolated from keratin epidermis.</title>
        <authorList>
            <person name="Lee D.G."/>
            <person name="Trujillo M.E."/>
            <person name="Kang S."/>
            <person name="Nam J.J."/>
            <person name="Kim Y.J."/>
        </authorList>
    </citation>
    <scope>NUCLEOTIDE SEQUENCE [LARGE SCALE GENOMIC DNA]</scope>
    <source>
        <strain evidence="14 15">EPI-7</strain>
    </source>
</reference>
<comment type="pathway">
    <text evidence="2 12">Purine metabolism; AMP biosynthesis via de novo pathway; AMP from IMP: step 2/2.</text>
</comment>
<dbReference type="Gene3D" id="1.10.275.10">
    <property type="entry name" value="Fumarase/aspartase (N-terminal domain)"/>
    <property type="match status" value="1"/>
</dbReference>
<evidence type="ECO:0000256" key="11">
    <source>
        <dbReference type="NCBIfam" id="TIGR00928"/>
    </source>
</evidence>
<gene>
    <name evidence="14" type="ORF">EK0264_06960</name>
</gene>
<dbReference type="PRINTS" id="PR00145">
    <property type="entry name" value="ARGSUCLYASE"/>
</dbReference>
<dbReference type="FunFam" id="1.20.200.10:FF:000008">
    <property type="entry name" value="Adenylosuccinate lyase"/>
    <property type="match status" value="1"/>
</dbReference>
<dbReference type="RefSeq" id="WP_159544129.1">
    <property type="nucleotide sequence ID" value="NZ_CP047156.1"/>
</dbReference>
<dbReference type="EC" id="4.3.2.2" evidence="4 11"/>
<proteinExistence type="inferred from homology"/>
<keyword evidence="15" id="KW-1185">Reference proteome</keyword>
<dbReference type="GO" id="GO:0006189">
    <property type="term" value="P:'de novo' IMP biosynthetic process"/>
    <property type="evidence" value="ECO:0007669"/>
    <property type="project" value="UniProtKB-UniPathway"/>
</dbReference>
<dbReference type="Gene3D" id="1.20.200.10">
    <property type="entry name" value="Fumarase/aspartase (Central domain)"/>
    <property type="match status" value="1"/>
</dbReference>
<comment type="catalytic activity">
    <reaction evidence="8">
        <text>(2S)-2-[5-amino-1-(5-phospho-beta-D-ribosyl)imidazole-4-carboxamido]succinate = 5-amino-1-(5-phospho-beta-D-ribosyl)imidazole-4-carboxamide + fumarate</text>
        <dbReference type="Rhea" id="RHEA:23920"/>
        <dbReference type="ChEBI" id="CHEBI:29806"/>
        <dbReference type="ChEBI" id="CHEBI:58443"/>
        <dbReference type="ChEBI" id="CHEBI:58475"/>
        <dbReference type="EC" id="4.3.2.2"/>
    </reaction>
    <physiologicalReaction direction="left-to-right" evidence="8">
        <dbReference type="Rhea" id="RHEA:23921"/>
    </physiologicalReaction>
</comment>
<dbReference type="CDD" id="cd01360">
    <property type="entry name" value="Adenylsuccinate_lyase_1"/>
    <property type="match status" value="1"/>
</dbReference>
<dbReference type="SMART" id="SM00998">
    <property type="entry name" value="ADSL_C"/>
    <property type="match status" value="1"/>
</dbReference>
<evidence type="ECO:0000256" key="5">
    <source>
        <dbReference type="ARBA" id="ARBA00017058"/>
    </source>
</evidence>
<evidence type="ECO:0000256" key="9">
    <source>
        <dbReference type="ARBA" id="ARBA00030717"/>
    </source>
</evidence>
<dbReference type="KEGG" id="eke:EK0264_06960"/>
<evidence type="ECO:0000259" key="13">
    <source>
        <dbReference type="SMART" id="SM00998"/>
    </source>
</evidence>
<dbReference type="GO" id="GO:0004018">
    <property type="term" value="F:N6-(1,2-dicarboxyethyl)AMP AMP-lyase (fumarate-forming) activity"/>
    <property type="evidence" value="ECO:0007669"/>
    <property type="project" value="UniProtKB-UniRule"/>
</dbReference>
<dbReference type="InterPro" id="IPR020557">
    <property type="entry name" value="Fumarate_lyase_CS"/>
</dbReference>
<dbReference type="InterPro" id="IPR000362">
    <property type="entry name" value="Fumarate_lyase_fam"/>
</dbReference>
<dbReference type="AlphaFoldDB" id="A0A7L4YLA6"/>
<sequence>MIERYTLPEMGRIFSDAHKYEVWCRVEVEVLAAHAAAGTVPADVVEPVRNAPPPTAQAVDEIEKTTQHDVIAFLSAWADNTTPREAAAYVHFGMTSSDLLDTALAVVLTEATDEILGKLDALIAILRDHGLEYADAIKVGRTHGIHAEPDTWGHRVADIAFALARSRDRLRRAREAVGVVAISGAVGTYSNIDPDIERQVAERLGLSASPVSTQVIIRDGISEWVNALAIVATVLETFALEVRHGQRTEVRELQEPFGKGQKGSSAMPHKKNPIISERLAGLARLVRGYMTPVMEGIPLWHERDISHSSVERIALPDAAIAVDYMLHIATRLASGLIVNRDRMIANLESSGGLIYTSAVLLELVEAGMSREDAYALVQGAAMETWNSGTPFRETLRDAAKTAGQQIDEDRLDAVCDPQRYVERLAPVFERLRGLS</sequence>
<dbReference type="InterPro" id="IPR019468">
    <property type="entry name" value="AdenyloSucc_lyase_C"/>
</dbReference>
<evidence type="ECO:0000256" key="12">
    <source>
        <dbReference type="RuleBase" id="RU361172"/>
    </source>
</evidence>
<dbReference type="FunCoup" id="A0A7L4YLA6">
    <property type="interactions" value="430"/>
</dbReference>
<dbReference type="Pfam" id="PF10397">
    <property type="entry name" value="ADSL_C"/>
    <property type="match status" value="1"/>
</dbReference>
<dbReference type="GO" id="GO:0005829">
    <property type="term" value="C:cytosol"/>
    <property type="evidence" value="ECO:0007669"/>
    <property type="project" value="TreeGrafter"/>
</dbReference>
<organism evidence="14 15">
    <name type="scientific">Epidermidibacterium keratini</name>
    <dbReference type="NCBI Taxonomy" id="1891644"/>
    <lineage>
        <taxon>Bacteria</taxon>
        <taxon>Bacillati</taxon>
        <taxon>Actinomycetota</taxon>
        <taxon>Actinomycetes</taxon>
        <taxon>Sporichthyales</taxon>
        <taxon>Sporichthyaceae</taxon>
        <taxon>Epidermidibacterium</taxon>
    </lineage>
</organism>
<dbReference type="Pfam" id="PF00206">
    <property type="entry name" value="Lyase_1"/>
    <property type="match status" value="1"/>
</dbReference>
<comment type="similarity">
    <text evidence="3 12">Belongs to the lyase 1 family. Adenylosuccinate lyase subfamily.</text>
</comment>
<keyword evidence="7 12" id="KW-0456">Lyase</keyword>
<dbReference type="InterPro" id="IPR024083">
    <property type="entry name" value="Fumarase/histidase_N"/>
</dbReference>
<dbReference type="InterPro" id="IPR008948">
    <property type="entry name" value="L-Aspartase-like"/>
</dbReference>
<dbReference type="SUPFAM" id="SSF48557">
    <property type="entry name" value="L-aspartase-like"/>
    <property type="match status" value="1"/>
</dbReference>
<dbReference type="PANTHER" id="PTHR43172:SF1">
    <property type="entry name" value="ADENYLOSUCCINATE LYASE"/>
    <property type="match status" value="1"/>
</dbReference>
<dbReference type="InterPro" id="IPR004769">
    <property type="entry name" value="Pur_lyase"/>
</dbReference>
<evidence type="ECO:0000256" key="7">
    <source>
        <dbReference type="ARBA" id="ARBA00023239"/>
    </source>
</evidence>
<dbReference type="OrthoDB" id="9768878at2"/>
<evidence type="ECO:0000256" key="4">
    <source>
        <dbReference type="ARBA" id="ARBA00012339"/>
    </source>
</evidence>
<dbReference type="InterPro" id="IPR022761">
    <property type="entry name" value="Fumarate_lyase_N"/>
</dbReference>
<evidence type="ECO:0000256" key="1">
    <source>
        <dbReference type="ARBA" id="ARBA00004706"/>
    </source>
</evidence>
<evidence type="ECO:0000256" key="10">
    <source>
        <dbReference type="ARBA" id="ARBA00049115"/>
    </source>
</evidence>
<evidence type="ECO:0000313" key="14">
    <source>
        <dbReference type="EMBL" id="QHC00041.1"/>
    </source>
</evidence>
<dbReference type="InParanoid" id="A0A7L4YLA6"/>
<evidence type="ECO:0000256" key="2">
    <source>
        <dbReference type="ARBA" id="ARBA00004734"/>
    </source>
</evidence>
<dbReference type="Proteomes" id="UP000463857">
    <property type="component" value="Chromosome"/>
</dbReference>